<feature type="transmembrane region" description="Helical" evidence="5">
    <location>
        <begin position="20"/>
        <end position="38"/>
    </location>
</feature>
<dbReference type="PANTHER" id="PTHR12714:SF24">
    <property type="entry name" value="SLR1182 PROTEIN"/>
    <property type="match status" value="1"/>
</dbReference>
<dbReference type="GO" id="GO:0012505">
    <property type="term" value="C:endomembrane system"/>
    <property type="evidence" value="ECO:0007669"/>
    <property type="project" value="UniProtKB-SubCell"/>
</dbReference>
<dbReference type="EMBL" id="FOHU01000003">
    <property type="protein sequence ID" value="SES97987.1"/>
    <property type="molecule type" value="Genomic_DNA"/>
</dbReference>
<keyword evidence="3 5" id="KW-1133">Transmembrane helix</keyword>
<name>A0A1I0AUV0_9FIRM</name>
<dbReference type="STRING" id="426128.SAMN05660297_01083"/>
<gene>
    <name evidence="6" type="ORF">SAMN05660297_01083</name>
</gene>
<keyword evidence="2 5" id="KW-0812">Transmembrane</keyword>
<proteinExistence type="predicted"/>
<dbReference type="Gene3D" id="1.20.120.1630">
    <property type="match status" value="1"/>
</dbReference>
<keyword evidence="7" id="KW-1185">Reference proteome</keyword>
<evidence type="ECO:0000256" key="5">
    <source>
        <dbReference type="SAM" id="Phobius"/>
    </source>
</evidence>
<evidence type="ECO:0000313" key="6">
    <source>
        <dbReference type="EMBL" id="SES97987.1"/>
    </source>
</evidence>
<protein>
    <submittedName>
        <fullName evidence="6">Phospholipid methyltransferase</fullName>
    </submittedName>
</protein>
<evidence type="ECO:0000256" key="4">
    <source>
        <dbReference type="ARBA" id="ARBA00023136"/>
    </source>
</evidence>
<feature type="transmembrane region" description="Helical" evidence="5">
    <location>
        <begin position="70"/>
        <end position="99"/>
    </location>
</feature>
<evidence type="ECO:0000256" key="2">
    <source>
        <dbReference type="ARBA" id="ARBA00022692"/>
    </source>
</evidence>
<reference evidence="6 7" key="1">
    <citation type="submission" date="2016-10" db="EMBL/GenBank/DDBJ databases">
        <authorList>
            <person name="de Groot N.N."/>
        </authorList>
    </citation>
    <scope>NUCLEOTIDE SEQUENCE [LARGE SCALE GENOMIC DNA]</scope>
    <source>
        <strain evidence="6 7">DSM 18979</strain>
    </source>
</reference>
<sequence>MSLLHLLFPNMRMISFPLNLLGMLPIALGLIITFAGAIKFKIVGTTEMTFDEPDLLVTEGIYKISRNPMYLGLGLILIGIGTITGNSAAFAISIAFFTITDQWYIRYEEGILEKKFGEDYITYKNKVRRWI</sequence>
<evidence type="ECO:0000313" key="7">
    <source>
        <dbReference type="Proteomes" id="UP000199568"/>
    </source>
</evidence>
<dbReference type="Pfam" id="PF04191">
    <property type="entry name" value="PEMT"/>
    <property type="match status" value="1"/>
</dbReference>
<keyword evidence="4 5" id="KW-0472">Membrane</keyword>
<evidence type="ECO:0000256" key="1">
    <source>
        <dbReference type="ARBA" id="ARBA00004127"/>
    </source>
</evidence>
<dbReference type="GO" id="GO:0008168">
    <property type="term" value="F:methyltransferase activity"/>
    <property type="evidence" value="ECO:0007669"/>
    <property type="project" value="UniProtKB-KW"/>
</dbReference>
<evidence type="ECO:0000256" key="3">
    <source>
        <dbReference type="ARBA" id="ARBA00022989"/>
    </source>
</evidence>
<dbReference type="PANTHER" id="PTHR12714">
    <property type="entry name" value="PROTEIN-S ISOPRENYLCYSTEINE O-METHYLTRANSFERASE"/>
    <property type="match status" value="1"/>
</dbReference>
<comment type="subcellular location">
    <subcellularLocation>
        <location evidence="1">Endomembrane system</location>
        <topology evidence="1">Multi-pass membrane protein</topology>
    </subcellularLocation>
</comment>
<dbReference type="Proteomes" id="UP000199568">
    <property type="component" value="Unassembled WGS sequence"/>
</dbReference>
<dbReference type="InterPro" id="IPR007318">
    <property type="entry name" value="Phopholipid_MeTrfase"/>
</dbReference>
<dbReference type="GO" id="GO:0032259">
    <property type="term" value="P:methylation"/>
    <property type="evidence" value="ECO:0007669"/>
    <property type="project" value="UniProtKB-KW"/>
</dbReference>
<accession>A0A1I0AUV0</accession>
<organism evidence="6 7">
    <name type="scientific">Natronincola peptidivorans</name>
    <dbReference type="NCBI Taxonomy" id="426128"/>
    <lineage>
        <taxon>Bacteria</taxon>
        <taxon>Bacillati</taxon>
        <taxon>Bacillota</taxon>
        <taxon>Clostridia</taxon>
        <taxon>Peptostreptococcales</taxon>
        <taxon>Natronincolaceae</taxon>
        <taxon>Natronincola</taxon>
    </lineage>
</organism>
<dbReference type="AlphaFoldDB" id="A0A1I0AUV0"/>
<keyword evidence="6" id="KW-0808">Transferase</keyword>
<keyword evidence="6" id="KW-0489">Methyltransferase</keyword>